<accession>A0A6J7LJ56</accession>
<protein>
    <submittedName>
        <fullName evidence="1">Unannotated protein</fullName>
    </submittedName>
</protein>
<proteinExistence type="predicted"/>
<reference evidence="1" key="1">
    <citation type="submission" date="2020-05" db="EMBL/GenBank/DDBJ databases">
        <authorList>
            <person name="Chiriac C."/>
            <person name="Salcher M."/>
            <person name="Ghai R."/>
            <person name="Kavagutti S V."/>
        </authorList>
    </citation>
    <scope>NUCLEOTIDE SEQUENCE</scope>
</reference>
<dbReference type="EMBL" id="CAFBNR010000098">
    <property type="protein sequence ID" value="CAB4967575.1"/>
    <property type="molecule type" value="Genomic_DNA"/>
</dbReference>
<gene>
    <name evidence="1" type="ORF">UFOPK3879_01360</name>
</gene>
<evidence type="ECO:0000313" key="1">
    <source>
        <dbReference type="EMBL" id="CAB4967575.1"/>
    </source>
</evidence>
<dbReference type="AlphaFoldDB" id="A0A6J7LJ56"/>
<organism evidence="1">
    <name type="scientific">freshwater metagenome</name>
    <dbReference type="NCBI Taxonomy" id="449393"/>
    <lineage>
        <taxon>unclassified sequences</taxon>
        <taxon>metagenomes</taxon>
        <taxon>ecological metagenomes</taxon>
    </lineage>
</organism>
<name>A0A6J7LJ56_9ZZZZ</name>
<sequence length="84" mass="8120">MTLAVNPSDSMSFIASNSLSPMGADVAIVGTSTGPLPVSPGIGTGIGSTGVGVSPGTGATSAFSRYESSSAIAVHVPPFASEYS</sequence>